<feature type="compositionally biased region" description="Basic residues" evidence="1">
    <location>
        <begin position="1"/>
        <end position="11"/>
    </location>
</feature>
<feature type="region of interest" description="Disordered" evidence="1">
    <location>
        <begin position="1"/>
        <end position="62"/>
    </location>
</feature>
<dbReference type="EMBL" id="JNVN01003115">
    <property type="protein sequence ID" value="KHJ31214.1"/>
    <property type="molecule type" value="Genomic_DNA"/>
</dbReference>
<gene>
    <name evidence="2" type="ORF">EV44_g0838</name>
</gene>
<protein>
    <submittedName>
        <fullName evidence="2">Putative signal transducer protein</fullName>
    </submittedName>
</protein>
<dbReference type="GO" id="GO:0000278">
    <property type="term" value="P:mitotic cell cycle"/>
    <property type="evidence" value="ECO:0007669"/>
    <property type="project" value="TreeGrafter"/>
</dbReference>
<dbReference type="CDD" id="cd17716">
    <property type="entry name" value="BRCT_microcephalin_rpt1"/>
    <property type="match status" value="1"/>
</dbReference>
<dbReference type="Gene3D" id="3.40.50.10190">
    <property type="entry name" value="BRCT domain"/>
    <property type="match status" value="1"/>
</dbReference>
<dbReference type="STRING" id="52586.A0A0B1P3G3"/>
<reference evidence="2 3" key="1">
    <citation type="journal article" date="2014" name="BMC Genomics">
        <title>Adaptive genomic structural variation in the grape powdery mildew pathogen, Erysiphe necator.</title>
        <authorList>
            <person name="Jones L."/>
            <person name="Riaz S."/>
            <person name="Morales-Cruz A."/>
            <person name="Amrine K.C."/>
            <person name="McGuire B."/>
            <person name="Gubler W.D."/>
            <person name="Walker M.A."/>
            <person name="Cantu D."/>
        </authorList>
    </citation>
    <scope>NUCLEOTIDE SEQUENCE [LARGE SCALE GENOMIC DNA]</scope>
    <source>
        <strain evidence="3">c</strain>
    </source>
</reference>
<feature type="compositionally biased region" description="Polar residues" evidence="1">
    <location>
        <begin position="23"/>
        <end position="40"/>
    </location>
</feature>
<dbReference type="Proteomes" id="UP000030854">
    <property type="component" value="Unassembled WGS sequence"/>
</dbReference>
<feature type="compositionally biased region" description="Polar residues" evidence="1">
    <location>
        <begin position="361"/>
        <end position="375"/>
    </location>
</feature>
<dbReference type="InterPro" id="IPR036420">
    <property type="entry name" value="BRCT_dom_sf"/>
</dbReference>
<evidence type="ECO:0000256" key="1">
    <source>
        <dbReference type="SAM" id="MobiDB-lite"/>
    </source>
</evidence>
<feature type="compositionally biased region" description="Low complexity" evidence="1">
    <location>
        <begin position="12"/>
        <end position="22"/>
    </location>
</feature>
<evidence type="ECO:0000313" key="3">
    <source>
        <dbReference type="Proteomes" id="UP000030854"/>
    </source>
</evidence>
<dbReference type="PANTHER" id="PTHR14625:SF3">
    <property type="entry name" value="MICROCEPHALIN"/>
    <property type="match status" value="1"/>
</dbReference>
<feature type="region of interest" description="Disordered" evidence="1">
    <location>
        <begin position="233"/>
        <end position="259"/>
    </location>
</feature>
<keyword evidence="3" id="KW-1185">Reference proteome</keyword>
<feature type="compositionally biased region" description="Low complexity" evidence="1">
    <location>
        <begin position="42"/>
        <end position="58"/>
    </location>
</feature>
<sequence length="1295" mass="144919">MDHSPRKRVTRARVAARAAAAAESNSSKTNNKVMTTSKAGPTTMTTSSATSLSSSSSSSKRKIPNDIIHAKEGDRQIIEVENKITLPKYKTTRSQTRRACTIPEAEIKTKTEPELEATDNIAARKPTRGRPRKILSAESLPPRTLRGRVTRATNIEEKQKPPIKDEKISKHQRQQDTISTTISTITKTSGPKRCAKFEGPGKENINPSSIQNQKKCNVKKEETQATGFRAKPLRKPASTTRSTRGRNKPMQQEGDIKSSTCNINAKELERIDDKSSKAVAKEYSDDELMLVTKSVSRSPLKASPIRPTMNVIHTSDKSEFLTSSLKKIEEPSNSETYEEKIGVIASPARRPPQTPPKQKMKINNQSLGTGSSVLRSSKPTKMFIPELKLETLSISNKPSLLHSPARRFPQPLEYLISGGDCTSNLLPDIVDEYEINKEDSQVPSSVAAPRSVKKIKLRNTINEVNPDNIQLEKVSQLEYPKESNHNLDNMICSEAESVFSGRMSSIVPRDIDPTFAPESLIQETKIIIDASQQDLMESTLTLENLENITNEGIDDNNTPSFPHFESKLNPFMLRRDIDPILEDSDSEDELSSIPAFCRNTFVAPSPYPKIGSVTSRSSLKGQMKPNDCIGFTPLAQKFSHWMTSSPEKKSYAKVRFPENLNTIWDSENIWSGAEVENQNNMELSTKTNSVGNKVEISNQKATQLVPTLMGVDDVQDEERNELEETEIDEEDLELAFEANEMSLLEPSQTDTLENVLLSSEQPPYEIQDNQISSELKMERKNVSNWVENENSSIHKNKPCEVQNNPELQDISNIAIDPRLLALPYPSGDNSFSTPRRTYTERVYHTVCKVPLKPAASETPEMPVNMRCVSASRIPSIQSTSHLNQAGRVSNLSFEEFIQDSVTMTPNKPVIDWSSLGTPARTPRVDLNTSLLNGAVVFVDVYTSEGADASIIFIELLTQMGARCIKSWSWNGNIEEGKIGITHVVYKDGGKRTMERIRDSDGAVICVGVSWVLEATRSCERENKWLDETPYLIDIDVFPRGGNRRRKSMEPRALANLNGTLIPCLNTSRTSQRRCYSVGGANGIGKEEGETPMTSKSHRRDSVQWLRTGVKEEELDEEIHSFEGKENNYFNFTSTLPPLTPSGVVNEKIFYNHTFSDKRSSSLHIGNRVNEGEYIGTPLNQEDEEDDDVPYFLQKEKLQQKTAPVKQRYFDAECQKEIINMDSINYSKKDNNYNRTTGCAFNDNPTSSIAFTTASNFTPSNVAETHDYAFMMRLKAARRKSLQWAPKIGSPLAKAF</sequence>
<dbReference type="PANTHER" id="PTHR14625">
    <property type="entry name" value="MICROCEPHALIN"/>
    <property type="match status" value="1"/>
</dbReference>
<comment type="caution">
    <text evidence="2">The sequence shown here is derived from an EMBL/GenBank/DDBJ whole genome shotgun (WGS) entry which is preliminary data.</text>
</comment>
<organism evidence="2 3">
    <name type="scientific">Uncinula necator</name>
    <name type="common">Grape powdery mildew</name>
    <dbReference type="NCBI Taxonomy" id="52586"/>
    <lineage>
        <taxon>Eukaryota</taxon>
        <taxon>Fungi</taxon>
        <taxon>Dikarya</taxon>
        <taxon>Ascomycota</taxon>
        <taxon>Pezizomycotina</taxon>
        <taxon>Leotiomycetes</taxon>
        <taxon>Erysiphales</taxon>
        <taxon>Erysiphaceae</taxon>
        <taxon>Erysiphe</taxon>
    </lineage>
</organism>
<dbReference type="SUPFAM" id="SSF52113">
    <property type="entry name" value="BRCT domain"/>
    <property type="match status" value="1"/>
</dbReference>
<feature type="region of interest" description="Disordered" evidence="1">
    <location>
        <begin position="187"/>
        <end position="209"/>
    </location>
</feature>
<dbReference type="HOGENOM" id="CLU_003029_0_0_1"/>
<name>A0A0B1P3G3_UNCNE</name>
<proteinExistence type="predicted"/>
<accession>A0A0B1P3G3</accession>
<dbReference type="InterPro" id="IPR022047">
    <property type="entry name" value="Microcephalin-like"/>
</dbReference>
<dbReference type="OMA" id="IDLRNPP"/>
<feature type="region of interest" description="Disordered" evidence="1">
    <location>
        <begin position="1079"/>
        <end position="1101"/>
    </location>
</feature>
<feature type="region of interest" description="Disordered" evidence="1">
    <location>
        <begin position="347"/>
        <end position="375"/>
    </location>
</feature>
<evidence type="ECO:0000313" key="2">
    <source>
        <dbReference type="EMBL" id="KHJ31214.1"/>
    </source>
</evidence>